<reference evidence="27" key="1">
    <citation type="submission" date="2021-01" db="EMBL/GenBank/DDBJ databases">
        <authorList>
            <person name="Corre E."/>
            <person name="Pelletier E."/>
            <person name="Niang G."/>
            <person name="Scheremetjew M."/>
            <person name="Finn R."/>
            <person name="Kale V."/>
            <person name="Holt S."/>
            <person name="Cochrane G."/>
            <person name="Meng A."/>
            <person name="Brown T."/>
            <person name="Cohen L."/>
        </authorList>
    </citation>
    <scope>NUCLEOTIDE SEQUENCE</scope>
    <source>
        <strain evidence="27">E4-10</strain>
    </source>
</reference>
<dbReference type="InterPro" id="IPR037069">
    <property type="entry name" value="AcylCoA_DH/ox_N_sf"/>
</dbReference>
<evidence type="ECO:0000256" key="4">
    <source>
        <dbReference type="ARBA" id="ARBA00005005"/>
    </source>
</evidence>
<evidence type="ECO:0000259" key="25">
    <source>
        <dbReference type="Pfam" id="PF02770"/>
    </source>
</evidence>
<dbReference type="InterPro" id="IPR036250">
    <property type="entry name" value="AcylCo_DH-like_C"/>
</dbReference>
<dbReference type="InterPro" id="IPR009075">
    <property type="entry name" value="AcylCo_DH/oxidase_C"/>
</dbReference>
<evidence type="ECO:0000259" key="23">
    <source>
        <dbReference type="Pfam" id="PF00441"/>
    </source>
</evidence>
<evidence type="ECO:0000256" key="21">
    <source>
        <dbReference type="ARBA" id="ARBA00049140"/>
    </source>
</evidence>
<evidence type="ECO:0000256" key="2">
    <source>
        <dbReference type="ARBA" id="ARBA00004275"/>
    </source>
</evidence>
<dbReference type="InterPro" id="IPR009100">
    <property type="entry name" value="AcylCoA_DH/oxidase_NM_dom_sf"/>
</dbReference>
<evidence type="ECO:0000256" key="3">
    <source>
        <dbReference type="ARBA" id="ARBA00004325"/>
    </source>
</evidence>
<evidence type="ECO:0000256" key="17">
    <source>
        <dbReference type="ARBA" id="ARBA00048020"/>
    </source>
</evidence>
<evidence type="ECO:0000256" key="14">
    <source>
        <dbReference type="ARBA" id="ARBA00040622"/>
    </source>
</evidence>
<dbReference type="Pfam" id="PF01636">
    <property type="entry name" value="APH"/>
    <property type="match status" value="1"/>
</dbReference>
<comment type="cofactor">
    <cofactor evidence="1">
        <name>FAD</name>
        <dbReference type="ChEBI" id="CHEBI:57692"/>
    </cofactor>
</comment>
<feature type="region of interest" description="Disordered" evidence="22">
    <location>
        <begin position="438"/>
        <end position="488"/>
    </location>
</feature>
<dbReference type="InterPro" id="IPR002575">
    <property type="entry name" value="Aminoglycoside_PTrfase"/>
</dbReference>
<protein>
    <recommendedName>
        <fullName evidence="14">Acyl-CoA dehydrogenase family member 11</fullName>
    </recommendedName>
</protein>
<gene>
    <name evidence="27" type="ORF">CROE0942_LOCUS13344</name>
</gene>
<dbReference type="EMBL" id="HBET01019744">
    <property type="protein sequence ID" value="CAD8568964.1"/>
    <property type="molecule type" value="Transcribed_RNA"/>
</dbReference>
<feature type="compositionally biased region" description="Low complexity" evidence="22">
    <location>
        <begin position="452"/>
        <end position="485"/>
    </location>
</feature>
<feature type="domain" description="Acyl-CoA oxidase/dehydrogenase middle" evidence="25">
    <location>
        <begin position="651"/>
        <end position="758"/>
    </location>
</feature>
<dbReference type="GO" id="GO:0005777">
    <property type="term" value="C:peroxisome"/>
    <property type="evidence" value="ECO:0007669"/>
    <property type="project" value="UniProtKB-SubCell"/>
</dbReference>
<comment type="catalytic activity">
    <reaction evidence="21">
        <text>eicosanoyl-CoA + oxidized [electron-transfer flavoprotein] + H(+) = (2E)-eicosenoyl-CoA + reduced [electron-transfer flavoprotein]</text>
        <dbReference type="Rhea" id="RHEA:47236"/>
        <dbReference type="Rhea" id="RHEA-COMP:10685"/>
        <dbReference type="Rhea" id="RHEA-COMP:10686"/>
        <dbReference type="ChEBI" id="CHEBI:15378"/>
        <dbReference type="ChEBI" id="CHEBI:57380"/>
        <dbReference type="ChEBI" id="CHEBI:57692"/>
        <dbReference type="ChEBI" id="CHEBI:58307"/>
        <dbReference type="ChEBI" id="CHEBI:74691"/>
    </reaction>
    <physiologicalReaction direction="left-to-right" evidence="21">
        <dbReference type="Rhea" id="RHEA:47237"/>
    </physiologicalReaction>
</comment>
<dbReference type="PANTHER" id="PTHR48083">
    <property type="entry name" value="MEDIUM-CHAIN SPECIFIC ACYL-COA DEHYDROGENASE, MITOCHONDRIAL-RELATED"/>
    <property type="match status" value="1"/>
</dbReference>
<dbReference type="GO" id="GO:0033539">
    <property type="term" value="P:fatty acid beta-oxidation using acyl-CoA dehydrogenase"/>
    <property type="evidence" value="ECO:0007669"/>
    <property type="project" value="TreeGrafter"/>
</dbReference>
<dbReference type="SUPFAM" id="SSF56112">
    <property type="entry name" value="Protein kinase-like (PK-like)"/>
    <property type="match status" value="1"/>
</dbReference>
<evidence type="ECO:0000256" key="11">
    <source>
        <dbReference type="ARBA" id="ARBA00023098"/>
    </source>
</evidence>
<dbReference type="CDD" id="cd05154">
    <property type="entry name" value="ACAD10_11_N-like"/>
    <property type="match status" value="1"/>
</dbReference>
<evidence type="ECO:0000256" key="6">
    <source>
        <dbReference type="ARBA" id="ARBA00011738"/>
    </source>
</evidence>
<dbReference type="Gene3D" id="1.10.540.10">
    <property type="entry name" value="Acyl-CoA dehydrogenase/oxidase, N-terminal domain"/>
    <property type="match status" value="1"/>
</dbReference>
<dbReference type="AlphaFoldDB" id="A0A7S0PGS0"/>
<keyword evidence="11" id="KW-0443">Lipid metabolism</keyword>
<proteinExistence type="inferred from homology"/>
<keyword evidence="8" id="KW-0274">FAD</keyword>
<feature type="domain" description="Aminoglycoside phosphotransferase" evidence="24">
    <location>
        <begin position="40"/>
        <end position="271"/>
    </location>
</feature>
<dbReference type="InterPro" id="IPR050741">
    <property type="entry name" value="Acyl-CoA_dehydrogenase"/>
</dbReference>
<evidence type="ECO:0000313" key="27">
    <source>
        <dbReference type="EMBL" id="CAD8568964.1"/>
    </source>
</evidence>
<dbReference type="InterPro" id="IPR006091">
    <property type="entry name" value="Acyl-CoA_Oxase/DH_mid-dom"/>
</dbReference>
<evidence type="ECO:0000256" key="13">
    <source>
        <dbReference type="ARBA" id="ARBA00023140"/>
    </source>
</evidence>
<comment type="pathway">
    <text evidence="4">Lipid metabolism; fatty acid beta-oxidation.</text>
</comment>
<evidence type="ECO:0000256" key="15">
    <source>
        <dbReference type="ARBA" id="ARBA00046026"/>
    </source>
</evidence>
<dbReference type="InterPro" id="IPR013786">
    <property type="entry name" value="AcylCoA_DH/ox_N"/>
</dbReference>
<dbReference type="Gene3D" id="1.20.140.10">
    <property type="entry name" value="Butyryl-CoA Dehydrogenase, subunit A, domain 3"/>
    <property type="match status" value="1"/>
</dbReference>
<evidence type="ECO:0000256" key="16">
    <source>
        <dbReference type="ARBA" id="ARBA00047443"/>
    </source>
</evidence>
<dbReference type="InterPro" id="IPR011009">
    <property type="entry name" value="Kinase-like_dom_sf"/>
</dbReference>
<sequence length="944" mass="99342">MSSLASPTTAMRKGHELDLAKLQAFLRDAVPTADFEGMSVEQFAHGQSNPTYVVTPARGHKVVLRKQPPGSLLRGAHDVLRECKIMKCLHGIVPVPTVRAACEDAGVVGTPFFVYDYVDGRLFRDVCMPELGEDAQQRGAILTSLVRTLGSVHAIDASAACLQTIGRDAEHFVSRQVRVWTKQIQAVAERAAAGKGHPSMASVPADLQYLIDALPGAIPKPAGPVCLVHGDFRLDNVIFSGKSPAVAAILDWELATLGHPLVDLAHCLLPFHLPRIKGSPVSGFGHATTPEEMLAGGLPARAMTSSQRGGAGGPDFLAAMGVPTPDALVRAYFGAMGGSSGGSELQPGLARVTSRVGTDGMPMGWDLYMSVAFFRAAAILHGVFARALAGNASAANAESVGRLAALLAERGVAHLRRHETTAAGTGFTAMFSVPPASAVGAAAPPPPPQSPSQPATSRGPAAAPAAATSATEAPPAAVAATAPASKQGRFVTHMEPQSVGGSAARAGGEATIPAMSDRAAATLAQVREFMRERVLPVEEAVLSDAYEAEGASRWAGEDPRLSELAKEARASGLWNLFMPPHADPDRRWGPGFSVREYAPMAEEMGRSVIGPQVFNCQAPDTGNMEVLAMYGSAQQQERWLKPMLAGEMRSCFGMTEPGVASSDATNMEAQVRHGEDASGRPVVELVGRKWWTTGAMDPACKLMIFMGRDVAAGGEELERPAPRHSRHSMVLVPMPDPSVRVERPLHVFGYDDAPHGHAEVAVESVVLPADEALIAGRGKGFAIAQGRLGPGRVHHCMRLIGMAERAVELAGRRSWTRSPFGKPLAAQGGVQVALGQMRAEVEAARLLTLSAASTMDAHGNAAARGMVGMIKAVVPSAAGRVVDQAMQLHGGGGLSHDTPLAHMYATARALRLADGPDEVHWTSVGKAELRRWRPLDATTSDSRR</sequence>
<dbReference type="InterPro" id="IPR041726">
    <property type="entry name" value="ACAD10_11_N"/>
</dbReference>
<feature type="domain" description="Acyl-CoA dehydrogenase/oxidase C-terminal" evidence="23">
    <location>
        <begin position="778"/>
        <end position="927"/>
    </location>
</feature>
<keyword evidence="13" id="KW-0576">Peroxisome</keyword>
<keyword evidence="7" id="KW-0285">Flavoprotein</keyword>
<dbReference type="Pfam" id="PF00441">
    <property type="entry name" value="Acyl-CoA_dh_1"/>
    <property type="match status" value="1"/>
</dbReference>
<comment type="catalytic activity">
    <reaction evidence="20">
        <text>hexacosanoyl-CoA + oxidized [electron-transfer flavoprotein] + H(+) = (2E)-hexacosenoyl-CoA + reduced [electron-transfer flavoprotein]</text>
        <dbReference type="Rhea" id="RHEA:48216"/>
        <dbReference type="Rhea" id="RHEA-COMP:10685"/>
        <dbReference type="Rhea" id="RHEA-COMP:10686"/>
        <dbReference type="ChEBI" id="CHEBI:15378"/>
        <dbReference type="ChEBI" id="CHEBI:57692"/>
        <dbReference type="ChEBI" id="CHEBI:58307"/>
        <dbReference type="ChEBI" id="CHEBI:64868"/>
        <dbReference type="ChEBI" id="CHEBI:74281"/>
    </reaction>
    <physiologicalReaction direction="left-to-right" evidence="20">
        <dbReference type="Rhea" id="RHEA:48217"/>
    </physiologicalReaction>
</comment>
<dbReference type="Pfam" id="PF02770">
    <property type="entry name" value="Acyl-CoA_dh_M"/>
    <property type="match status" value="1"/>
</dbReference>
<evidence type="ECO:0000256" key="19">
    <source>
        <dbReference type="ARBA" id="ARBA00048395"/>
    </source>
</evidence>
<dbReference type="GO" id="GO:0031966">
    <property type="term" value="C:mitochondrial membrane"/>
    <property type="evidence" value="ECO:0007669"/>
    <property type="project" value="UniProtKB-SubCell"/>
</dbReference>
<evidence type="ECO:0000256" key="7">
    <source>
        <dbReference type="ARBA" id="ARBA00022630"/>
    </source>
</evidence>
<evidence type="ECO:0000256" key="22">
    <source>
        <dbReference type="SAM" id="MobiDB-lite"/>
    </source>
</evidence>
<evidence type="ECO:0000256" key="9">
    <source>
        <dbReference type="ARBA" id="ARBA00022832"/>
    </source>
</evidence>
<dbReference type="GO" id="GO:0003995">
    <property type="term" value="F:acyl-CoA dehydrogenase activity"/>
    <property type="evidence" value="ECO:0007669"/>
    <property type="project" value="TreeGrafter"/>
</dbReference>
<comment type="function">
    <text evidence="15">Acyl-CoA dehydrogenase, that exhibits maximal activity towards saturated C22-CoA. Probably participates in beta-oxydation and energy production but could also play a role in the metabolism of specific fatty acids to control fatty acids composition of cellular lipids in brain.</text>
</comment>
<comment type="catalytic activity">
    <reaction evidence="19">
        <text>tricosanoyl-CoA + oxidized [electron-transfer flavoprotein] + H(+) = (2E)-tricosenoyl-CoA + reduced [electron-transfer flavoprotein]</text>
        <dbReference type="Rhea" id="RHEA:48220"/>
        <dbReference type="Rhea" id="RHEA-COMP:10685"/>
        <dbReference type="Rhea" id="RHEA-COMP:10686"/>
        <dbReference type="ChEBI" id="CHEBI:15378"/>
        <dbReference type="ChEBI" id="CHEBI:57692"/>
        <dbReference type="ChEBI" id="CHEBI:58307"/>
        <dbReference type="ChEBI" id="CHEBI:90118"/>
        <dbReference type="ChEBI" id="CHEBI:90119"/>
    </reaction>
    <physiologicalReaction direction="left-to-right" evidence="19">
        <dbReference type="Rhea" id="RHEA:48221"/>
    </physiologicalReaction>
</comment>
<evidence type="ECO:0000259" key="26">
    <source>
        <dbReference type="Pfam" id="PF02771"/>
    </source>
</evidence>
<evidence type="ECO:0000259" key="24">
    <source>
        <dbReference type="Pfam" id="PF01636"/>
    </source>
</evidence>
<dbReference type="Pfam" id="PF02771">
    <property type="entry name" value="Acyl-CoA_dh_N"/>
    <property type="match status" value="1"/>
</dbReference>
<dbReference type="Gene3D" id="3.90.1200.10">
    <property type="match status" value="1"/>
</dbReference>
<comment type="subunit">
    <text evidence="6">Homodimer.</text>
</comment>
<evidence type="ECO:0000256" key="1">
    <source>
        <dbReference type="ARBA" id="ARBA00001974"/>
    </source>
</evidence>
<dbReference type="GO" id="GO:0050660">
    <property type="term" value="F:flavin adenine dinucleotide binding"/>
    <property type="evidence" value="ECO:0007669"/>
    <property type="project" value="InterPro"/>
</dbReference>
<evidence type="ECO:0000256" key="18">
    <source>
        <dbReference type="ARBA" id="ARBA00048086"/>
    </source>
</evidence>
<evidence type="ECO:0000256" key="10">
    <source>
        <dbReference type="ARBA" id="ARBA00023002"/>
    </source>
</evidence>
<comment type="catalytic activity">
    <reaction evidence="17">
        <text>docosanoyl-CoA + oxidized [electron-transfer flavoprotein] + H(+) = (2E)-docosenoyl-CoA + reduced [electron-transfer flavoprotein]</text>
        <dbReference type="Rhea" id="RHEA:47228"/>
        <dbReference type="Rhea" id="RHEA-COMP:10685"/>
        <dbReference type="Rhea" id="RHEA-COMP:10686"/>
        <dbReference type="ChEBI" id="CHEBI:15378"/>
        <dbReference type="ChEBI" id="CHEBI:57692"/>
        <dbReference type="ChEBI" id="CHEBI:58307"/>
        <dbReference type="ChEBI" id="CHEBI:65059"/>
        <dbReference type="ChEBI" id="CHEBI:74692"/>
    </reaction>
    <physiologicalReaction direction="left-to-right" evidence="17">
        <dbReference type="Rhea" id="RHEA:47229"/>
    </physiologicalReaction>
</comment>
<organism evidence="27">
    <name type="scientific">Cafeteria roenbergensis</name>
    <name type="common">Marine flagellate</name>
    <dbReference type="NCBI Taxonomy" id="33653"/>
    <lineage>
        <taxon>Eukaryota</taxon>
        <taxon>Sar</taxon>
        <taxon>Stramenopiles</taxon>
        <taxon>Bigyra</taxon>
        <taxon>Opalozoa</taxon>
        <taxon>Bicosoecida</taxon>
        <taxon>Cafeteriaceae</taxon>
        <taxon>Cafeteria</taxon>
    </lineage>
</organism>
<keyword evidence="12" id="KW-0472">Membrane</keyword>
<feature type="domain" description="Acyl-CoA dehydrogenase/oxidase N-terminal" evidence="26">
    <location>
        <begin position="521"/>
        <end position="647"/>
    </location>
</feature>
<evidence type="ECO:0000256" key="20">
    <source>
        <dbReference type="ARBA" id="ARBA00048399"/>
    </source>
</evidence>
<dbReference type="SUPFAM" id="SSF47203">
    <property type="entry name" value="Acyl-CoA dehydrogenase C-terminal domain-like"/>
    <property type="match status" value="1"/>
</dbReference>
<comment type="catalytic activity">
    <reaction evidence="16">
        <text>a 2,3-saturated acyl-CoA + oxidized [electron-transfer flavoprotein] + H(+) = a (2E)-enoyl-CoA + reduced [electron-transfer flavoprotein]</text>
        <dbReference type="Rhea" id="RHEA:44704"/>
        <dbReference type="Rhea" id="RHEA-COMP:10685"/>
        <dbReference type="Rhea" id="RHEA-COMP:10686"/>
        <dbReference type="ChEBI" id="CHEBI:15378"/>
        <dbReference type="ChEBI" id="CHEBI:57692"/>
        <dbReference type="ChEBI" id="CHEBI:58307"/>
        <dbReference type="ChEBI" id="CHEBI:58856"/>
        <dbReference type="ChEBI" id="CHEBI:65111"/>
    </reaction>
    <physiologicalReaction direction="left-to-right" evidence="16">
        <dbReference type="Rhea" id="RHEA:44705"/>
    </physiologicalReaction>
</comment>
<dbReference type="SUPFAM" id="SSF56645">
    <property type="entry name" value="Acyl-CoA dehydrogenase NM domain-like"/>
    <property type="match status" value="1"/>
</dbReference>
<comment type="subcellular location">
    <subcellularLocation>
        <location evidence="3">Mitochondrion membrane</location>
    </subcellularLocation>
    <subcellularLocation>
        <location evidence="2">Peroxisome</location>
    </subcellularLocation>
</comment>
<name>A0A7S0PGS0_CAFRO</name>
<evidence type="ECO:0000256" key="5">
    <source>
        <dbReference type="ARBA" id="ARBA00009347"/>
    </source>
</evidence>
<dbReference type="Gene3D" id="2.40.110.10">
    <property type="entry name" value="Butyryl-CoA Dehydrogenase, subunit A, domain 2"/>
    <property type="match status" value="1"/>
</dbReference>
<comment type="catalytic activity">
    <reaction evidence="18">
        <text>tetracosanoyl-CoA + oxidized [electron-transfer flavoprotein] + H(+) = (2E)-tetracosenoyl-CoA + reduced [electron-transfer flavoprotein]</text>
        <dbReference type="Rhea" id="RHEA:47232"/>
        <dbReference type="Rhea" id="RHEA-COMP:10685"/>
        <dbReference type="Rhea" id="RHEA-COMP:10686"/>
        <dbReference type="ChEBI" id="CHEBI:15378"/>
        <dbReference type="ChEBI" id="CHEBI:57692"/>
        <dbReference type="ChEBI" id="CHEBI:58307"/>
        <dbReference type="ChEBI" id="CHEBI:65052"/>
        <dbReference type="ChEBI" id="CHEBI:74693"/>
    </reaction>
    <physiologicalReaction direction="left-to-right" evidence="18">
        <dbReference type="Rhea" id="RHEA:47233"/>
    </physiologicalReaction>
</comment>
<comment type="similarity">
    <text evidence="5">Belongs to the acyl-CoA dehydrogenase family.</text>
</comment>
<dbReference type="InterPro" id="IPR046373">
    <property type="entry name" value="Acyl-CoA_Oxase/DH_mid-dom_sf"/>
</dbReference>
<evidence type="ECO:0000256" key="12">
    <source>
        <dbReference type="ARBA" id="ARBA00023136"/>
    </source>
</evidence>
<keyword evidence="10" id="KW-0560">Oxidoreductase</keyword>
<dbReference type="Gene3D" id="3.30.200.20">
    <property type="entry name" value="Phosphorylase Kinase, domain 1"/>
    <property type="match status" value="1"/>
</dbReference>
<keyword evidence="9" id="KW-0276">Fatty acid metabolism</keyword>
<dbReference type="PANTHER" id="PTHR48083:SF13">
    <property type="entry name" value="ACYL-COA DEHYDROGENASE FAMILY MEMBER 11"/>
    <property type="match status" value="1"/>
</dbReference>
<evidence type="ECO:0000256" key="8">
    <source>
        <dbReference type="ARBA" id="ARBA00022827"/>
    </source>
</evidence>
<accession>A0A7S0PGS0</accession>